<evidence type="ECO:0000256" key="2">
    <source>
        <dbReference type="ARBA" id="ARBA00022723"/>
    </source>
</evidence>
<evidence type="ECO:0000259" key="14">
    <source>
        <dbReference type="PROSITE" id="PS50071"/>
    </source>
</evidence>
<keyword evidence="2 10" id="KW-0479">Metal-binding</keyword>
<dbReference type="SUPFAM" id="SSF46689">
    <property type="entry name" value="Homeodomain-like"/>
    <property type="match status" value="1"/>
</dbReference>
<dbReference type="PANTHER" id="PTHR24208:SF117">
    <property type="entry name" value="LIM_HOMEOBOX PROTEIN LHX8"/>
    <property type="match status" value="1"/>
</dbReference>
<dbReference type="PROSITE" id="PS50071">
    <property type="entry name" value="HOMEOBOX_2"/>
    <property type="match status" value="1"/>
</dbReference>
<dbReference type="PROSITE" id="PS50023">
    <property type="entry name" value="LIM_DOMAIN_2"/>
    <property type="match status" value="2"/>
</dbReference>
<comment type="caution">
    <text evidence="15">The sequence shown here is derived from an EMBL/GenBank/DDBJ whole genome shotgun (WGS) entry which is preliminary data.</text>
</comment>
<dbReference type="SMART" id="SM00132">
    <property type="entry name" value="LIM"/>
    <property type="match status" value="2"/>
</dbReference>
<comment type="subcellular location">
    <subcellularLocation>
        <location evidence="1 9 11">Nucleus</location>
    </subcellularLocation>
</comment>
<feature type="region of interest" description="Disordered" evidence="12">
    <location>
        <begin position="57"/>
        <end position="76"/>
    </location>
</feature>
<evidence type="ECO:0000256" key="3">
    <source>
        <dbReference type="ARBA" id="ARBA00022737"/>
    </source>
</evidence>
<evidence type="ECO:0000256" key="9">
    <source>
        <dbReference type="PROSITE-ProRule" id="PRU00108"/>
    </source>
</evidence>
<evidence type="ECO:0000313" key="16">
    <source>
        <dbReference type="Proteomes" id="UP000324632"/>
    </source>
</evidence>
<evidence type="ECO:0000256" key="4">
    <source>
        <dbReference type="ARBA" id="ARBA00022833"/>
    </source>
</evidence>
<evidence type="ECO:0000256" key="6">
    <source>
        <dbReference type="ARBA" id="ARBA00023125"/>
    </source>
</evidence>
<evidence type="ECO:0000256" key="7">
    <source>
        <dbReference type="ARBA" id="ARBA00023155"/>
    </source>
</evidence>
<feature type="DNA-binding region" description="Homeobox" evidence="9">
    <location>
        <begin position="261"/>
        <end position="320"/>
    </location>
</feature>
<dbReference type="InterPro" id="IPR001356">
    <property type="entry name" value="HD"/>
</dbReference>
<dbReference type="GO" id="GO:0046872">
    <property type="term" value="F:metal ion binding"/>
    <property type="evidence" value="ECO:0007669"/>
    <property type="project" value="UniProtKB-KW"/>
</dbReference>
<dbReference type="PROSITE" id="PS00478">
    <property type="entry name" value="LIM_DOMAIN_1"/>
    <property type="match status" value="1"/>
</dbReference>
<dbReference type="AlphaFoldDB" id="A0A5A9NYC8"/>
<dbReference type="FunFam" id="1.10.10.60:FF:000050">
    <property type="entry name" value="LIM homeobox 6"/>
    <property type="match status" value="1"/>
</dbReference>
<dbReference type="GO" id="GO:0000981">
    <property type="term" value="F:DNA-binding transcription factor activity, RNA polymerase II-specific"/>
    <property type="evidence" value="ECO:0007669"/>
    <property type="project" value="InterPro"/>
</dbReference>
<dbReference type="Pfam" id="PF00046">
    <property type="entry name" value="Homeodomain"/>
    <property type="match status" value="1"/>
</dbReference>
<dbReference type="SUPFAM" id="SSF57716">
    <property type="entry name" value="Glucocorticoid receptor-like (DNA-binding domain)"/>
    <property type="match status" value="3"/>
</dbReference>
<feature type="domain" description="Homeobox" evidence="14">
    <location>
        <begin position="259"/>
        <end position="319"/>
    </location>
</feature>
<feature type="region of interest" description="Disordered" evidence="12">
    <location>
        <begin position="319"/>
        <end position="339"/>
    </location>
</feature>
<dbReference type="InterPro" id="IPR017970">
    <property type="entry name" value="Homeobox_CS"/>
</dbReference>
<reference evidence="15 16" key="1">
    <citation type="journal article" date="2019" name="Mol. Ecol. Resour.">
        <title>Chromosome-level genome assembly of Triplophysa tibetana, a fish adapted to the harsh high-altitude environment of the Tibetan Plateau.</title>
        <authorList>
            <person name="Yang X."/>
            <person name="Liu H."/>
            <person name="Ma Z."/>
            <person name="Zou Y."/>
            <person name="Zou M."/>
            <person name="Mao Y."/>
            <person name="Li X."/>
            <person name="Wang H."/>
            <person name="Chen T."/>
            <person name="Wang W."/>
            <person name="Yang R."/>
        </authorList>
    </citation>
    <scope>NUCLEOTIDE SEQUENCE [LARGE SCALE GENOMIC DNA]</scope>
    <source>
        <strain evidence="15">TTIB1903HZAU</strain>
        <tissue evidence="15">Muscle</tissue>
    </source>
</reference>
<dbReference type="InterPro" id="IPR009057">
    <property type="entry name" value="Homeodomain-like_sf"/>
</dbReference>
<evidence type="ECO:0000256" key="11">
    <source>
        <dbReference type="RuleBase" id="RU000682"/>
    </source>
</evidence>
<name>A0A5A9NYC8_9TELE</name>
<dbReference type="GO" id="GO:0005634">
    <property type="term" value="C:nucleus"/>
    <property type="evidence" value="ECO:0007669"/>
    <property type="project" value="UniProtKB-SubCell"/>
</dbReference>
<accession>A0A5A9NYC8</accession>
<dbReference type="PANTHER" id="PTHR24208">
    <property type="entry name" value="LIM/HOMEOBOX PROTEIN LHX"/>
    <property type="match status" value="1"/>
</dbReference>
<keyword evidence="4 10" id="KW-0862">Zinc</keyword>
<dbReference type="GO" id="GO:0021884">
    <property type="term" value="P:forebrain neuron development"/>
    <property type="evidence" value="ECO:0007669"/>
    <property type="project" value="TreeGrafter"/>
</dbReference>
<evidence type="ECO:0000256" key="10">
    <source>
        <dbReference type="PROSITE-ProRule" id="PRU00125"/>
    </source>
</evidence>
<dbReference type="InterPro" id="IPR050453">
    <property type="entry name" value="LIM_Homeobox_TF"/>
</dbReference>
<gene>
    <name evidence="15" type="ORF">E1301_Tti007413</name>
</gene>
<dbReference type="Pfam" id="PF00412">
    <property type="entry name" value="LIM"/>
    <property type="match status" value="2"/>
</dbReference>
<dbReference type="GO" id="GO:0000977">
    <property type="term" value="F:RNA polymerase II transcription regulatory region sequence-specific DNA binding"/>
    <property type="evidence" value="ECO:0007669"/>
    <property type="project" value="TreeGrafter"/>
</dbReference>
<feature type="domain" description="LIM zinc-binding" evidence="13">
    <location>
        <begin position="176"/>
        <end position="238"/>
    </location>
</feature>
<dbReference type="Proteomes" id="UP000324632">
    <property type="component" value="Chromosome 12"/>
</dbReference>
<dbReference type="PROSITE" id="PS00027">
    <property type="entry name" value="HOMEOBOX_1"/>
    <property type="match status" value="1"/>
</dbReference>
<dbReference type="InterPro" id="IPR001781">
    <property type="entry name" value="Znf_LIM"/>
</dbReference>
<keyword evidence="7 9" id="KW-0371">Homeobox</keyword>
<protein>
    <submittedName>
        <fullName evidence="15">LIM/homeobox protein</fullName>
    </submittedName>
</protein>
<keyword evidence="3" id="KW-0677">Repeat</keyword>
<evidence type="ECO:0000256" key="12">
    <source>
        <dbReference type="SAM" id="MobiDB-lite"/>
    </source>
</evidence>
<evidence type="ECO:0000259" key="13">
    <source>
        <dbReference type="PROSITE" id="PS50023"/>
    </source>
</evidence>
<evidence type="ECO:0000313" key="15">
    <source>
        <dbReference type="EMBL" id="KAA0714265.1"/>
    </source>
</evidence>
<proteinExistence type="predicted"/>
<keyword evidence="8 9" id="KW-0539">Nucleus</keyword>
<feature type="domain" description="LIM zinc-binding" evidence="13">
    <location>
        <begin position="84"/>
        <end position="145"/>
    </location>
</feature>
<dbReference type="Gene3D" id="1.10.10.60">
    <property type="entry name" value="Homeodomain-like"/>
    <property type="match status" value="1"/>
</dbReference>
<dbReference type="SMART" id="SM00389">
    <property type="entry name" value="HOX"/>
    <property type="match status" value="1"/>
</dbReference>
<evidence type="ECO:0000256" key="8">
    <source>
        <dbReference type="ARBA" id="ARBA00023242"/>
    </source>
</evidence>
<dbReference type="Gene3D" id="2.10.110.10">
    <property type="entry name" value="Cysteine Rich Protein"/>
    <property type="match status" value="2"/>
</dbReference>
<keyword evidence="16" id="KW-1185">Reference proteome</keyword>
<keyword evidence="6 9" id="KW-0238">DNA-binding</keyword>
<evidence type="ECO:0000256" key="5">
    <source>
        <dbReference type="ARBA" id="ARBA00023038"/>
    </source>
</evidence>
<organism evidence="15 16">
    <name type="scientific">Triplophysa tibetana</name>
    <dbReference type="NCBI Taxonomy" id="1572043"/>
    <lineage>
        <taxon>Eukaryota</taxon>
        <taxon>Metazoa</taxon>
        <taxon>Chordata</taxon>
        <taxon>Craniata</taxon>
        <taxon>Vertebrata</taxon>
        <taxon>Euteleostomi</taxon>
        <taxon>Actinopterygii</taxon>
        <taxon>Neopterygii</taxon>
        <taxon>Teleostei</taxon>
        <taxon>Ostariophysi</taxon>
        <taxon>Cypriniformes</taxon>
        <taxon>Nemacheilidae</taxon>
        <taxon>Triplophysa</taxon>
    </lineage>
</organism>
<evidence type="ECO:0000256" key="1">
    <source>
        <dbReference type="ARBA" id="ARBA00004123"/>
    </source>
</evidence>
<dbReference type="CDD" id="cd00086">
    <property type="entry name" value="homeodomain"/>
    <property type="match status" value="1"/>
</dbReference>
<keyword evidence="5 10" id="KW-0440">LIM domain</keyword>
<dbReference type="FunFam" id="2.10.110.10:FF:000031">
    <property type="entry name" value="LIM homeobox 6, isoform CRA_b"/>
    <property type="match status" value="1"/>
</dbReference>
<sequence length="394" mass="45201">MVKTRVDDVYGMERAHLKAAFRRETSEIRCAFTAMSHSPREDFTHKGSEVARDIYVRSSDDRPDPNSPSALPQKMTSDALQGKAVCARCKEDILDRFLLKVNELCWHAQCLSCTVCQTTLGAHTSCYIRGKEVFCKQDYLRYFSYYEKLMKLKMHQYACLYTNQNLIVLIDRRYRTLCSCCWETVRSTDWVRRAKGNVYHLACFSCFTCKRQLTTGEEFALVGQKVMCRVHYDRVLDKLKVADAKGKTFCPDDYEVNQKPSKRARTSFTSDQLQIMQNQFAQDNNPDAQTLQKLAELTGLSRRVIQVWFQNCRARHKKHIPRQHSASPNSGLSAPHSGHISQPTLNTLNYTIHRVSSTPLFTALHSCIDVHKPSSLLYQPLLSHQSTHLPISSS</sequence>
<dbReference type="EMBL" id="SOYY01000012">
    <property type="protein sequence ID" value="KAA0714265.1"/>
    <property type="molecule type" value="Genomic_DNA"/>
</dbReference>